<accession>A0ABV0HDN9</accession>
<evidence type="ECO:0000313" key="1">
    <source>
        <dbReference type="EMBL" id="MEO3957401.1"/>
    </source>
</evidence>
<name>A0ABV0HDN9_9NEIS</name>
<reference evidence="1 2" key="1">
    <citation type="submission" date="2024-05" db="EMBL/GenBank/DDBJ databases">
        <authorList>
            <person name="De Oliveira J.P."/>
            <person name="Noriler S.A."/>
            <person name="De Oliveira A.G."/>
            <person name="Sipoli D.S."/>
        </authorList>
    </citation>
    <scope>NUCLEOTIDE SEQUENCE [LARGE SCALE GENOMIC DNA]</scope>
    <source>
        <strain evidence="1 2">LABIM186</strain>
    </source>
</reference>
<dbReference type="EMBL" id="JBDQQU010000372">
    <property type="protein sequence ID" value="MEO3957401.1"/>
    <property type="molecule type" value="Genomic_DNA"/>
</dbReference>
<evidence type="ECO:0000313" key="2">
    <source>
        <dbReference type="Proteomes" id="UP001438292"/>
    </source>
</evidence>
<comment type="caution">
    <text evidence="1">The sequence shown here is derived from an EMBL/GenBank/DDBJ whole genome shotgun (WGS) entry which is preliminary data.</text>
</comment>
<dbReference type="RefSeq" id="WP_347788146.1">
    <property type="nucleotide sequence ID" value="NZ_JBDQQU010000372.1"/>
</dbReference>
<feature type="non-terminal residue" evidence="1">
    <location>
        <position position="77"/>
    </location>
</feature>
<proteinExistence type="predicted"/>
<gene>
    <name evidence="1" type="ORF">ABH309_23435</name>
</gene>
<dbReference type="Proteomes" id="UP001438292">
    <property type="component" value="Unassembled WGS sequence"/>
</dbReference>
<organism evidence="1 2">
    <name type="scientific">Chromobacterium piscinae</name>
    <dbReference type="NCBI Taxonomy" id="686831"/>
    <lineage>
        <taxon>Bacteria</taxon>
        <taxon>Pseudomonadati</taxon>
        <taxon>Pseudomonadota</taxon>
        <taxon>Betaproteobacteria</taxon>
        <taxon>Neisseriales</taxon>
        <taxon>Chromobacteriaceae</taxon>
        <taxon>Chromobacterium</taxon>
    </lineage>
</organism>
<sequence length="77" mass="8726">MWIGFKAISETVESSVSCRSVERRSFSLPPVDPGNDGLHWRWPDLPGPQMEQRMAFKLEAFSAFARANPLDKLTFGQ</sequence>
<keyword evidence="2" id="KW-1185">Reference proteome</keyword>
<protein>
    <submittedName>
        <fullName evidence="1">Uncharacterized protein</fullName>
    </submittedName>
</protein>